<evidence type="ECO:0000313" key="9">
    <source>
        <dbReference type="EMBL" id="MDR7280011.1"/>
    </source>
</evidence>
<dbReference type="EMBL" id="JAVDYB010000001">
    <property type="protein sequence ID" value="MDR7280011.1"/>
    <property type="molecule type" value="Genomic_DNA"/>
</dbReference>
<keyword evidence="6 8" id="KW-0472">Membrane</keyword>
<comment type="similarity">
    <text evidence="7">Belongs to the glycosyltransferase 87 family.</text>
</comment>
<keyword evidence="2" id="KW-1003">Cell membrane</keyword>
<protein>
    <recommendedName>
        <fullName evidence="11">DUF2029 domain-containing protein</fullName>
    </recommendedName>
</protein>
<evidence type="ECO:0000313" key="10">
    <source>
        <dbReference type="Proteomes" id="UP001183643"/>
    </source>
</evidence>
<feature type="transmembrane region" description="Helical" evidence="8">
    <location>
        <begin position="82"/>
        <end position="101"/>
    </location>
</feature>
<dbReference type="GO" id="GO:0016758">
    <property type="term" value="F:hexosyltransferase activity"/>
    <property type="evidence" value="ECO:0007669"/>
    <property type="project" value="InterPro"/>
</dbReference>
<evidence type="ECO:0000256" key="5">
    <source>
        <dbReference type="ARBA" id="ARBA00022989"/>
    </source>
</evidence>
<dbReference type="InterPro" id="IPR018584">
    <property type="entry name" value="GT87"/>
</dbReference>
<sequence>MITAARVSRGWHAIDRYAGGLALDLVLYGASTVFALVTAVASTLPSHRSWGLIAVWGYAACALLTAGQLLRPRHAGPMHRAAVTAAAFAGVTVLPLIVLAGRRAPGPAHAPQLAHAQEEVLVVEQAGARLLHTGSPYLGTDAIAGLPEPERLLGYVPYQPGMSLFGLPRALAGVHWWTDARIWFALVTTIAVLAAARIAAGSLRVAVTRAPAIRALQAVAALPICALTLATGGDDLPVLALCLLALACVAAHRFGAAGLAAGAAATLKLFAWPVVIVLVVLAAARGYRPATLFCAGAAGIPLLTALPEWLFAGSAMVENVLWFPLGYGVVSSPAGSHLPGYLIARTLPGGSFIAGALLFCAGLAIGLRLLSRPPRSAATAAAVCAFGLLVAILLMPSTRFGYLLYPAALLLWVPVLRARVRIRPPGPGRPAVVPEMLR</sequence>
<comment type="subcellular location">
    <subcellularLocation>
        <location evidence="1">Cell membrane</location>
        <topology evidence="1">Multi-pass membrane protein</topology>
    </subcellularLocation>
</comment>
<feature type="transmembrane region" description="Helical" evidence="8">
    <location>
        <begin position="377"/>
        <end position="396"/>
    </location>
</feature>
<dbReference type="AlphaFoldDB" id="A0AAE3YXX3"/>
<evidence type="ECO:0000256" key="7">
    <source>
        <dbReference type="ARBA" id="ARBA00024033"/>
    </source>
</evidence>
<name>A0AAE3YXX3_9ACTN</name>
<evidence type="ECO:0000256" key="3">
    <source>
        <dbReference type="ARBA" id="ARBA00022679"/>
    </source>
</evidence>
<feature type="transmembrane region" description="Helical" evidence="8">
    <location>
        <begin position="21"/>
        <end position="44"/>
    </location>
</feature>
<feature type="transmembrane region" description="Helical" evidence="8">
    <location>
        <begin position="290"/>
        <end position="310"/>
    </location>
</feature>
<evidence type="ECO:0000256" key="8">
    <source>
        <dbReference type="SAM" id="Phobius"/>
    </source>
</evidence>
<keyword evidence="10" id="KW-1185">Reference proteome</keyword>
<keyword evidence="3" id="KW-0808">Transferase</keyword>
<evidence type="ECO:0000256" key="2">
    <source>
        <dbReference type="ARBA" id="ARBA00022475"/>
    </source>
</evidence>
<proteinExistence type="inferred from homology"/>
<keyword evidence="4 8" id="KW-0812">Transmembrane</keyword>
<evidence type="ECO:0000256" key="4">
    <source>
        <dbReference type="ARBA" id="ARBA00022692"/>
    </source>
</evidence>
<dbReference type="Pfam" id="PF09594">
    <property type="entry name" value="GT87"/>
    <property type="match status" value="1"/>
</dbReference>
<feature type="transmembrane region" description="Helical" evidence="8">
    <location>
        <begin position="212"/>
        <end position="230"/>
    </location>
</feature>
<feature type="transmembrane region" description="Helical" evidence="8">
    <location>
        <begin position="182"/>
        <end position="200"/>
    </location>
</feature>
<reference evidence="9" key="1">
    <citation type="submission" date="2023-07" db="EMBL/GenBank/DDBJ databases">
        <title>Sequencing the genomes of 1000 actinobacteria strains.</title>
        <authorList>
            <person name="Klenk H.-P."/>
        </authorList>
    </citation>
    <scope>NUCLEOTIDE SEQUENCE</scope>
    <source>
        <strain evidence="9">DSM 44707</strain>
    </source>
</reference>
<evidence type="ECO:0000256" key="1">
    <source>
        <dbReference type="ARBA" id="ARBA00004651"/>
    </source>
</evidence>
<feature type="transmembrane region" description="Helical" evidence="8">
    <location>
        <begin position="402"/>
        <end position="420"/>
    </location>
</feature>
<feature type="transmembrane region" description="Helical" evidence="8">
    <location>
        <begin position="267"/>
        <end position="284"/>
    </location>
</feature>
<keyword evidence="5 8" id="KW-1133">Transmembrane helix</keyword>
<feature type="transmembrane region" description="Helical" evidence="8">
    <location>
        <begin position="50"/>
        <end position="70"/>
    </location>
</feature>
<organism evidence="9 10">
    <name type="scientific">Catenuloplanes atrovinosus</name>
    <dbReference type="NCBI Taxonomy" id="137266"/>
    <lineage>
        <taxon>Bacteria</taxon>
        <taxon>Bacillati</taxon>
        <taxon>Actinomycetota</taxon>
        <taxon>Actinomycetes</taxon>
        <taxon>Micromonosporales</taxon>
        <taxon>Micromonosporaceae</taxon>
        <taxon>Catenuloplanes</taxon>
    </lineage>
</organism>
<feature type="transmembrane region" description="Helical" evidence="8">
    <location>
        <begin position="350"/>
        <end position="370"/>
    </location>
</feature>
<evidence type="ECO:0008006" key="11">
    <source>
        <dbReference type="Google" id="ProtNLM"/>
    </source>
</evidence>
<evidence type="ECO:0000256" key="6">
    <source>
        <dbReference type="ARBA" id="ARBA00023136"/>
    </source>
</evidence>
<accession>A0AAE3YXX3</accession>
<dbReference type="RefSeq" id="WP_310374139.1">
    <property type="nucleotide sequence ID" value="NZ_JAVDYB010000001.1"/>
</dbReference>
<dbReference type="Proteomes" id="UP001183643">
    <property type="component" value="Unassembled WGS sequence"/>
</dbReference>
<comment type="caution">
    <text evidence="9">The sequence shown here is derived from an EMBL/GenBank/DDBJ whole genome shotgun (WGS) entry which is preliminary data.</text>
</comment>
<gene>
    <name evidence="9" type="ORF">J2S41_006789</name>
</gene>
<dbReference type="GO" id="GO:0005886">
    <property type="term" value="C:plasma membrane"/>
    <property type="evidence" value="ECO:0007669"/>
    <property type="project" value="UniProtKB-SubCell"/>
</dbReference>